<evidence type="ECO:0000313" key="1">
    <source>
        <dbReference type="EMBL" id="PHD63348.1"/>
    </source>
</evidence>
<dbReference type="Proteomes" id="UP000225997">
    <property type="component" value="Unassembled WGS sequence"/>
</dbReference>
<dbReference type="EMBL" id="NUSQ01000151">
    <property type="protein sequence ID" value="PHD63348.1"/>
    <property type="molecule type" value="Genomic_DNA"/>
</dbReference>
<name>A0A2B5Y1F6_9BACI</name>
<gene>
    <name evidence="1" type="ORF">COF40_25295</name>
</gene>
<dbReference type="InterPro" id="IPR003390">
    <property type="entry name" value="DNA_integrity_scan_DisA_N"/>
</dbReference>
<evidence type="ECO:0000313" key="2">
    <source>
        <dbReference type="Proteomes" id="UP000225997"/>
    </source>
</evidence>
<sequence length="453" mass="52866">MIIAVIREVIRKIISRFYNNLEELALPFEVNIIYGNIEYGIFDAFSSRLIEEEVIELLRDLTYDAHKNIKVKTLEDEEYYYLKLNTEMFNVFKNCFIEVKINTKGSRLYEEDLLFRINTIKLLEDVNTWFSQQYSINFDLDGDKYYEFDFDYTYSNSKVIINESVNRFLMDITNYKLNLSALEEYANLKYEGSEANGSMYLVAREDMKKTNIVLKFKNPIPLNQTRKVRKLLETTSNDLHLIVNKDTGEIKGLGNIKGNKDLLRINFIKYQQWELFFSGEKLISSSSYNILFGDYGRAKQKAEFEAFFKEGAIFSDFNTHKDGLWKIVESAMGQKHGTMLVISDIAEKESKRLENESFNIEPKYLEKPIMYSISNIDGAVLINPECYCFSMGVILDGLSYIDTETDIARGARYNSAHRYLKTLKNNIYKHEKFKTLIVIVSEDGMTNYISESN</sequence>
<dbReference type="AlphaFoldDB" id="A0A2B5Y1F6"/>
<protein>
    <submittedName>
        <fullName evidence="1">Uncharacterized protein</fullName>
    </submittedName>
</protein>
<accession>A0A2B5Y1F6</accession>
<dbReference type="InterPro" id="IPR048555">
    <property type="entry name" value="DACNH"/>
</dbReference>
<dbReference type="SUPFAM" id="SSF143597">
    <property type="entry name" value="YojJ-like"/>
    <property type="match status" value="1"/>
</dbReference>
<dbReference type="PROSITE" id="PS51794">
    <property type="entry name" value="DAC"/>
    <property type="match status" value="1"/>
</dbReference>
<dbReference type="Pfam" id="PF21750">
    <property type="entry name" value="DACNH"/>
    <property type="match status" value="1"/>
</dbReference>
<reference evidence="1 2" key="1">
    <citation type="submission" date="2017-09" db="EMBL/GenBank/DDBJ databases">
        <title>Large-scale bioinformatics analysis of Bacillus genomes uncovers conserved roles of natural products in bacterial physiology.</title>
        <authorList>
            <consortium name="Agbiome Team Llc"/>
            <person name="Bleich R.M."/>
            <person name="Grubbs K.J."/>
            <person name="Santa Maria K.C."/>
            <person name="Allen S.E."/>
            <person name="Farag S."/>
            <person name="Shank E.A."/>
            <person name="Bowers A."/>
        </authorList>
    </citation>
    <scope>NUCLEOTIDE SEQUENCE [LARGE SCALE GENOMIC DNA]</scope>
    <source>
        <strain evidence="1 2">AFS044250</strain>
    </source>
</reference>
<comment type="caution">
    <text evidence="1">The sequence shown here is derived from an EMBL/GenBank/DDBJ whole genome shotgun (WGS) entry which is preliminary data.</text>
</comment>
<organism evidence="1 2">
    <name type="scientific">Bacillus toyonensis</name>
    <dbReference type="NCBI Taxonomy" id="155322"/>
    <lineage>
        <taxon>Bacteria</taxon>
        <taxon>Bacillati</taxon>
        <taxon>Bacillota</taxon>
        <taxon>Bacilli</taxon>
        <taxon>Bacillales</taxon>
        <taxon>Bacillaceae</taxon>
        <taxon>Bacillus</taxon>
        <taxon>Bacillus cereus group</taxon>
    </lineage>
</organism>
<dbReference type="Pfam" id="PF02457">
    <property type="entry name" value="DAC"/>
    <property type="match status" value="1"/>
</dbReference>
<dbReference type="InterPro" id="IPR036888">
    <property type="entry name" value="DNA_integrity_DisA_N_sf"/>
</dbReference>
<proteinExistence type="predicted"/>
<dbReference type="RefSeq" id="WP_100062236.1">
    <property type="nucleotide sequence ID" value="NZ_NUSQ01000151.1"/>
</dbReference>